<sequence>MASFQGFASTSKPLTLGARMSKPVKPVDVDTSAQKAASNEILTKAISNGSSSVHYQYVPVSRADRKVLNVVVRPLNANSFALSGTISPSQGYMADQLSMLEYGLAYAASPEAFKNSDVASRFAVKPGMSLQDAVNAFVNFASSVLKMQVSKSSFPSVVAEMERLAIGVIDQDAPKVSDEEMAMFGLGGAARQLDVSEPAGVAKAVSISADAPSVHLAPGVGNVDPVVYNETRFAFINHTPLAGNRTIFGDQIDDYFRVYPTYDEVNHRLMDQQQSGLILCTKTEDLASQTIFHLDAPSDDVIHLLDRSDKHVVARFTKVFVEDVVPEHHHAQRSGKQTKLDTLYANTQIVSVTPAALHWMVKTGNANGVVNRKNVKVCVGFDPLYTLITKDGVSLCALLMDEKLSNLTSAGQMTLRSLTRSTDTPAIRQFPALLHADYASLICYYSPARSHDYPGIFSIISHDVPDGLKLNVEASRHCLDCPELRAKIAALEAQLAAKTPVALPPSSTAAPVSIAPLVAQLRDLAAENASLISDLQNARSEIDTLKSDLASAGVSSLNVYLKHHTCLNHHAKESDLLSSLRADPTLVDQILGKRKAQRAQWCEKISKECSVAHQDEVDALKVANQKQVDEILSLHATLEQKDAEMAELANAFAQAQSTFQSEMKALIAKNLELDKRNRQQATSLKITPELLSATPVDVPDSAPAPDFDVPIDEL</sequence>
<feature type="compositionally biased region" description="Low complexity" evidence="2">
    <location>
        <begin position="693"/>
        <end position="708"/>
    </location>
</feature>
<evidence type="ECO:0000256" key="2">
    <source>
        <dbReference type="SAM" id="MobiDB-lite"/>
    </source>
</evidence>
<protein>
    <submittedName>
        <fullName evidence="3">Mu 3</fullName>
    </submittedName>
</protein>
<name>A0A7L5EP18_9REOV</name>
<evidence type="ECO:0000313" key="3">
    <source>
        <dbReference type="EMBL" id="QJE50382.1"/>
    </source>
</evidence>
<evidence type="ECO:0000256" key="1">
    <source>
        <dbReference type="SAM" id="Coils"/>
    </source>
</evidence>
<dbReference type="EMBL" id="MN820534">
    <property type="protein sequence ID" value="QJE50382.1"/>
    <property type="molecule type" value="Genomic_RNA"/>
</dbReference>
<proteinExistence type="predicted"/>
<feature type="coiled-coil region" evidence="1">
    <location>
        <begin position="521"/>
        <end position="548"/>
    </location>
</feature>
<feature type="region of interest" description="Disordered" evidence="2">
    <location>
        <begin position="692"/>
        <end position="714"/>
    </location>
</feature>
<reference evidence="3" key="1">
    <citation type="submission" date="2019-12" db="EMBL/GenBank/DDBJ databases">
        <authorList>
            <person name="Nielsen O."/>
            <person name="Rodrigues T.C.S."/>
            <person name="Subramaniam K."/>
            <person name="Lambourn D."/>
            <person name="Popov V.L."/>
            <person name="Waltzek T.B."/>
            <person name="Raverty S."/>
        </authorList>
    </citation>
    <scope>NUCLEOTIDE SEQUENCE</scope>
    <source>
        <strain evidence="3">PhRV1/Phoca vitulina/USA/2007-2008</strain>
    </source>
</reference>
<organism evidence="3">
    <name type="scientific">Phocid orthoreovirus 1</name>
    <dbReference type="NCBI Taxonomy" id="2854225"/>
    <lineage>
        <taxon>Viruses</taxon>
        <taxon>Riboviria</taxon>
        <taxon>Orthornavirae</taxon>
        <taxon>Duplornaviricota</taxon>
        <taxon>Resentoviricetes</taxon>
        <taxon>Reovirales</taxon>
        <taxon>Spinareoviridae</taxon>
        <taxon>Orthoreovirus</taxon>
    </lineage>
</organism>
<keyword evidence="1" id="KW-0175">Coiled coil</keyword>
<accession>A0A7L5EP18</accession>